<dbReference type="PANTHER" id="PTHR15725:SF22">
    <property type="entry name" value="ZINC FINGER CCCH DOMAIN-CONTAINING PROTEIN 34"/>
    <property type="match status" value="1"/>
</dbReference>
<evidence type="ECO:0000256" key="2">
    <source>
        <dbReference type="ARBA" id="ARBA00022771"/>
    </source>
</evidence>
<evidence type="ECO:0000313" key="8">
    <source>
        <dbReference type="EMBL" id="PNT71706.1"/>
    </source>
</evidence>
<dbReference type="SUPFAM" id="SSF90229">
    <property type="entry name" value="CCCH zinc finger"/>
    <property type="match status" value="1"/>
</dbReference>
<feature type="domain" description="C3H1-type" evidence="7">
    <location>
        <begin position="95"/>
        <end position="121"/>
    </location>
</feature>
<evidence type="ECO:0000256" key="1">
    <source>
        <dbReference type="ARBA" id="ARBA00022723"/>
    </source>
</evidence>
<dbReference type="Pfam" id="PF15663">
    <property type="entry name" value="zf-CCCH_3"/>
    <property type="match status" value="1"/>
</dbReference>
<keyword evidence="4" id="KW-0238">DNA-binding</keyword>
<name>A0A2K2DBP1_BRADI</name>
<evidence type="ECO:0000256" key="3">
    <source>
        <dbReference type="ARBA" id="ARBA00022833"/>
    </source>
</evidence>
<feature type="zinc finger region" description="C3H1-type" evidence="5">
    <location>
        <begin position="16"/>
        <end position="45"/>
    </location>
</feature>
<feature type="domain" description="C3H1-type" evidence="7">
    <location>
        <begin position="47"/>
        <end position="73"/>
    </location>
</feature>
<keyword evidence="2 5" id="KW-0863">Zinc-finger</keyword>
<evidence type="ECO:0000259" key="7">
    <source>
        <dbReference type="PROSITE" id="PS50103"/>
    </source>
</evidence>
<evidence type="ECO:0000256" key="4">
    <source>
        <dbReference type="ARBA" id="ARBA00023125"/>
    </source>
</evidence>
<dbReference type="InterPro" id="IPR041686">
    <property type="entry name" value="Znf-CCCH_3"/>
</dbReference>
<dbReference type="Gramene" id="PNT71706">
    <property type="protein sequence ID" value="PNT71706"/>
    <property type="gene ID" value="BRADI_2g34167v3"/>
</dbReference>
<protein>
    <recommendedName>
        <fullName evidence="7">C3H1-type domain-containing protein</fullName>
    </recommendedName>
</protein>
<keyword evidence="10" id="KW-1185">Reference proteome</keyword>
<feature type="compositionally biased region" description="Basic residues" evidence="6">
    <location>
        <begin position="356"/>
        <end position="380"/>
    </location>
</feature>
<keyword evidence="1 5" id="KW-0479">Metal-binding</keyword>
<accession>A0A2K2DBP1</accession>
<dbReference type="PROSITE" id="PS50103">
    <property type="entry name" value="ZF_C3H1"/>
    <property type="match status" value="3"/>
</dbReference>
<evidence type="ECO:0000313" key="10">
    <source>
        <dbReference type="Proteomes" id="UP000008810"/>
    </source>
</evidence>
<gene>
    <name evidence="9" type="primary">LOC100830097</name>
    <name evidence="8" type="ORF">BRADI_2g34167v3</name>
</gene>
<feature type="zinc finger region" description="C3H1-type" evidence="5">
    <location>
        <begin position="95"/>
        <end position="121"/>
    </location>
</feature>
<dbReference type="EMBL" id="CM000881">
    <property type="protein sequence ID" value="PNT71706.1"/>
    <property type="molecule type" value="Genomic_DNA"/>
</dbReference>
<dbReference type="Gene3D" id="4.10.1000.10">
    <property type="entry name" value="Zinc finger, CCCH-type"/>
    <property type="match status" value="1"/>
</dbReference>
<dbReference type="ExpressionAtlas" id="A0A2K2DBP1">
    <property type="expression patterns" value="baseline and differential"/>
</dbReference>
<dbReference type="GO" id="GO:0008270">
    <property type="term" value="F:zinc ion binding"/>
    <property type="evidence" value="ECO:0007669"/>
    <property type="project" value="UniProtKB-KW"/>
</dbReference>
<dbReference type="InterPro" id="IPR000571">
    <property type="entry name" value="Znf_CCCH"/>
</dbReference>
<feature type="region of interest" description="Disordered" evidence="6">
    <location>
        <begin position="353"/>
        <end position="392"/>
    </location>
</feature>
<reference evidence="9" key="3">
    <citation type="submission" date="2018-08" db="UniProtKB">
        <authorList>
            <consortium name="EnsemblPlants"/>
        </authorList>
    </citation>
    <scope>IDENTIFICATION</scope>
    <source>
        <strain evidence="9">cv. Bd21</strain>
    </source>
</reference>
<dbReference type="EnsemblPlants" id="PNT71706">
    <property type="protein sequence ID" value="PNT71706"/>
    <property type="gene ID" value="BRADI_2g34167v3"/>
</dbReference>
<evidence type="ECO:0000256" key="5">
    <source>
        <dbReference type="PROSITE-ProRule" id="PRU00723"/>
    </source>
</evidence>
<dbReference type="OrthoDB" id="5395350at2759"/>
<evidence type="ECO:0000256" key="6">
    <source>
        <dbReference type="SAM" id="MobiDB-lite"/>
    </source>
</evidence>
<evidence type="ECO:0000313" key="9">
    <source>
        <dbReference type="EnsemblPlants" id="PNT71706"/>
    </source>
</evidence>
<dbReference type="PANTHER" id="PTHR15725">
    <property type="entry name" value="ZN-FINGER, C-X8-C-X5-C-X3-H TYPE-CONTAINING"/>
    <property type="match status" value="1"/>
</dbReference>
<reference evidence="8" key="2">
    <citation type="submission" date="2017-06" db="EMBL/GenBank/DDBJ databases">
        <title>WGS assembly of Brachypodium distachyon.</title>
        <authorList>
            <consortium name="The International Brachypodium Initiative"/>
            <person name="Lucas S."/>
            <person name="Harmon-Smith M."/>
            <person name="Lail K."/>
            <person name="Tice H."/>
            <person name="Grimwood J."/>
            <person name="Bruce D."/>
            <person name="Barry K."/>
            <person name="Shu S."/>
            <person name="Lindquist E."/>
            <person name="Wang M."/>
            <person name="Pitluck S."/>
            <person name="Vogel J.P."/>
            <person name="Garvin D.F."/>
            <person name="Mockler T.C."/>
            <person name="Schmutz J."/>
            <person name="Rokhsar D."/>
            <person name="Bevan M.W."/>
        </authorList>
    </citation>
    <scope>NUCLEOTIDE SEQUENCE</scope>
    <source>
        <strain evidence="8">Bd21</strain>
    </source>
</reference>
<reference evidence="8 9" key="1">
    <citation type="journal article" date="2010" name="Nature">
        <title>Genome sequencing and analysis of the model grass Brachypodium distachyon.</title>
        <authorList>
            <consortium name="International Brachypodium Initiative"/>
        </authorList>
    </citation>
    <scope>NUCLEOTIDE SEQUENCE [LARGE SCALE GENOMIC DNA]</scope>
    <source>
        <strain evidence="8 9">Bd21</strain>
    </source>
</reference>
<dbReference type="InterPro" id="IPR036855">
    <property type="entry name" value="Znf_CCCH_sf"/>
</dbReference>
<feature type="domain" description="C3H1-type" evidence="7">
    <location>
        <begin position="16"/>
        <end position="45"/>
    </location>
</feature>
<organism evidence="8">
    <name type="scientific">Brachypodium distachyon</name>
    <name type="common">Purple false brome</name>
    <name type="synonym">Trachynia distachya</name>
    <dbReference type="NCBI Taxonomy" id="15368"/>
    <lineage>
        <taxon>Eukaryota</taxon>
        <taxon>Viridiplantae</taxon>
        <taxon>Streptophyta</taxon>
        <taxon>Embryophyta</taxon>
        <taxon>Tracheophyta</taxon>
        <taxon>Spermatophyta</taxon>
        <taxon>Magnoliopsida</taxon>
        <taxon>Liliopsida</taxon>
        <taxon>Poales</taxon>
        <taxon>Poaceae</taxon>
        <taxon>BOP clade</taxon>
        <taxon>Pooideae</taxon>
        <taxon>Stipodae</taxon>
        <taxon>Brachypodieae</taxon>
        <taxon>Brachypodium</taxon>
    </lineage>
</organism>
<keyword evidence="3 5" id="KW-0862">Zinc</keyword>
<dbReference type="Proteomes" id="UP000008810">
    <property type="component" value="Chromosome 2"/>
</dbReference>
<sequence>MAAAAPAEEGEDPRLRRSNTDCVFFLVSNFACNKGSKCEYRHCKGARFNPTNCWYWFHGNCVNPSCTFRHPPLENLNRTKSLADQPSLCGSASVKTANPCYFYHNSCCTKGDHCPFLHEPPTPKNVVGVSSEATTFNPAVNENSVGDEMVEVSKDAHANPCQGNSYHLKTCHSKEVPELSNPEFGEAIPIAPETSVVTGEYMKCSTLSYQTSGDSTMEHSEQDDCRDSSPGFDVLVDDGGLNKNDLGLQLARKRDVQVLHAKYDIGVPNCYDQDYYDSLYYGQAFGGFDGQDGYFYLGDLEGVQEHDIGTTLGHIPSNRVKLVGSASDEYDKRFLKPRNFTSSTEDVAFAREHTKTRYTSKRRRENRKGTKGRKGRRKRRCGLEPVGTEEGK</sequence>
<dbReference type="AlphaFoldDB" id="A0A2K2DBP1"/>
<feature type="zinc finger region" description="C3H1-type" evidence="5">
    <location>
        <begin position="47"/>
        <end position="73"/>
    </location>
</feature>
<dbReference type="GO" id="GO:0003677">
    <property type="term" value="F:DNA binding"/>
    <property type="evidence" value="ECO:0007669"/>
    <property type="project" value="UniProtKB-KW"/>
</dbReference>
<dbReference type="SMART" id="SM00356">
    <property type="entry name" value="ZnF_C3H1"/>
    <property type="match status" value="3"/>
</dbReference>
<proteinExistence type="predicted"/>